<dbReference type="Proteomes" id="UP000663848">
    <property type="component" value="Unassembled WGS sequence"/>
</dbReference>
<dbReference type="AlphaFoldDB" id="A0A822FDX6"/>
<accession>A0A822FDX6</accession>
<evidence type="ECO:0000313" key="2">
    <source>
        <dbReference type="Proteomes" id="UP000663848"/>
    </source>
</evidence>
<organism evidence="1 2">
    <name type="scientific">Rotaria socialis</name>
    <dbReference type="NCBI Taxonomy" id="392032"/>
    <lineage>
        <taxon>Eukaryota</taxon>
        <taxon>Metazoa</taxon>
        <taxon>Spiralia</taxon>
        <taxon>Gnathifera</taxon>
        <taxon>Rotifera</taxon>
        <taxon>Eurotatoria</taxon>
        <taxon>Bdelloidea</taxon>
        <taxon>Philodinida</taxon>
        <taxon>Philodinidae</taxon>
        <taxon>Rotaria</taxon>
    </lineage>
</organism>
<feature type="non-terminal residue" evidence="1">
    <location>
        <position position="1"/>
    </location>
</feature>
<reference evidence="1" key="1">
    <citation type="submission" date="2021-02" db="EMBL/GenBank/DDBJ databases">
        <authorList>
            <person name="Nowell W R."/>
        </authorList>
    </citation>
    <scope>NUCLEOTIDE SEQUENCE</scope>
</reference>
<sequence>NYDPPEEIIVSAPNERLECGYYIPIDKTLSSIFNTQHTLAQVVDNIKQQQEATAIDNDLMFSFRDGSYGARIDDNSLLIQ</sequence>
<evidence type="ECO:0000313" key="1">
    <source>
        <dbReference type="EMBL" id="CAF5118968.1"/>
    </source>
</evidence>
<name>A0A822FDX6_9BILA</name>
<dbReference type="EMBL" id="CAJOBR010079150">
    <property type="protein sequence ID" value="CAF5118968.1"/>
    <property type="molecule type" value="Genomic_DNA"/>
</dbReference>
<protein>
    <submittedName>
        <fullName evidence="1">Uncharacterized protein</fullName>
    </submittedName>
</protein>
<proteinExistence type="predicted"/>
<gene>
    <name evidence="1" type="ORF">QYT958_LOCUS45929</name>
</gene>
<feature type="non-terminal residue" evidence="1">
    <location>
        <position position="80"/>
    </location>
</feature>
<comment type="caution">
    <text evidence="1">The sequence shown here is derived from an EMBL/GenBank/DDBJ whole genome shotgun (WGS) entry which is preliminary data.</text>
</comment>